<feature type="region of interest" description="Disordered" evidence="1">
    <location>
        <begin position="170"/>
        <end position="319"/>
    </location>
</feature>
<reference evidence="3 4" key="1">
    <citation type="journal article" date="2018" name="Cell">
        <title>The Chara Genome: Secondary Complexity and Implications for Plant Terrestrialization.</title>
        <authorList>
            <person name="Nishiyama T."/>
            <person name="Sakayama H."/>
            <person name="Vries J.D."/>
            <person name="Buschmann H."/>
            <person name="Saint-Marcoux D."/>
            <person name="Ullrich K.K."/>
            <person name="Haas F.B."/>
            <person name="Vanderstraeten L."/>
            <person name="Becker D."/>
            <person name="Lang D."/>
            <person name="Vosolsobe S."/>
            <person name="Rombauts S."/>
            <person name="Wilhelmsson P.K.I."/>
            <person name="Janitza P."/>
            <person name="Kern R."/>
            <person name="Heyl A."/>
            <person name="Rumpler F."/>
            <person name="Villalobos L.I.A.C."/>
            <person name="Clay J.M."/>
            <person name="Skokan R."/>
            <person name="Toyoda A."/>
            <person name="Suzuki Y."/>
            <person name="Kagoshima H."/>
            <person name="Schijlen E."/>
            <person name="Tajeshwar N."/>
            <person name="Catarino B."/>
            <person name="Hetherington A.J."/>
            <person name="Saltykova A."/>
            <person name="Bonnot C."/>
            <person name="Breuninger H."/>
            <person name="Symeonidi A."/>
            <person name="Radhakrishnan G.V."/>
            <person name="Van Nieuwerburgh F."/>
            <person name="Deforce D."/>
            <person name="Chang C."/>
            <person name="Karol K.G."/>
            <person name="Hedrich R."/>
            <person name="Ulvskov P."/>
            <person name="Glockner G."/>
            <person name="Delwiche C.F."/>
            <person name="Petrasek J."/>
            <person name="Van de Peer Y."/>
            <person name="Friml J."/>
            <person name="Beilby M."/>
            <person name="Dolan L."/>
            <person name="Kohara Y."/>
            <person name="Sugano S."/>
            <person name="Fujiyama A."/>
            <person name="Delaux P.-M."/>
            <person name="Quint M."/>
            <person name="TheiBen G."/>
            <person name="Hagemann M."/>
            <person name="Harholt J."/>
            <person name="Dunand C."/>
            <person name="Zachgo S."/>
            <person name="Langdale J."/>
            <person name="Maumus F."/>
            <person name="Straeten D.V.D."/>
            <person name="Gould S.B."/>
            <person name="Rensing S.A."/>
        </authorList>
    </citation>
    <scope>NUCLEOTIDE SEQUENCE [LARGE SCALE GENOMIC DNA]</scope>
    <source>
        <strain evidence="3 4">S276</strain>
    </source>
</reference>
<name>A0A388KNL5_CHABU</name>
<dbReference type="EMBL" id="BFEA01000149">
    <property type="protein sequence ID" value="GBG71598.1"/>
    <property type="molecule type" value="Genomic_DNA"/>
</dbReference>
<dbReference type="PROSITE" id="PS51485">
    <property type="entry name" value="PHYTOCYANIN"/>
    <property type="match status" value="1"/>
</dbReference>
<dbReference type="AlphaFoldDB" id="A0A388KNL5"/>
<feature type="region of interest" description="Disordered" evidence="1">
    <location>
        <begin position="391"/>
        <end position="432"/>
    </location>
</feature>
<dbReference type="InterPro" id="IPR003245">
    <property type="entry name" value="Phytocyanin_dom"/>
</dbReference>
<protein>
    <recommendedName>
        <fullName evidence="2">Phytocyanin domain-containing protein</fullName>
    </recommendedName>
</protein>
<comment type="caution">
    <text evidence="3">The sequence shown here is derived from an EMBL/GenBank/DDBJ whole genome shotgun (WGS) entry which is preliminary data.</text>
</comment>
<evidence type="ECO:0000256" key="1">
    <source>
        <dbReference type="SAM" id="MobiDB-lite"/>
    </source>
</evidence>
<feature type="compositionally biased region" description="Polar residues" evidence="1">
    <location>
        <begin position="413"/>
        <end position="427"/>
    </location>
</feature>
<feature type="compositionally biased region" description="Polar residues" evidence="1">
    <location>
        <begin position="225"/>
        <end position="240"/>
    </location>
</feature>
<accession>A0A388KNL5</accession>
<dbReference type="Proteomes" id="UP000265515">
    <property type="component" value="Unassembled WGS sequence"/>
</dbReference>
<dbReference type="Gramene" id="GBG71598">
    <property type="protein sequence ID" value="GBG71598"/>
    <property type="gene ID" value="CBR_g9014"/>
</dbReference>
<dbReference type="InterPro" id="IPR008972">
    <property type="entry name" value="Cupredoxin"/>
</dbReference>
<sequence>MALMRWCATLGAQITVMRRKNATGPFLSWSTGSGQPVLQLPAAQLAFLLACLLFGASAVSPVYASKVIVGGKDGWAPEVDYGAWSAQNPLEIGDVVVFTWRHQSEGLDVLELPDREAFDACVVDRGVQLVSKSEHNKGVKVNVTNVPRFFTTSSEKLCPTMRVIIAAASAARAPTTTTTTTEEEEKKQKQAPQSGSSQDSSSKLDTKRRGEKGDGLATISAWKTVPTSSDPLAQGHQDSSPPGEEEDTAAPPGNSPPQLQSSADLDGGNGGGGGAGTSFPISSNTSLDGGPFDGLGNSSETTVASLGGGGSGHPTSGWENQTSVALADLGDVKGTKWGSGEKGGGGGGKGGVVRGSVVGAEAGGAACEPSSTDPYSMSTGNGSCVPAVLTTTTNADSSSGGGGTTEAEPRMGTTRTVDSPGNGSQNGAMAPSPGELAVLFGTEDDSSSAPLHDGGGAFLRSLLLSLAASLAAVAHPQVFISL</sequence>
<feature type="compositionally biased region" description="Low complexity" evidence="1">
    <location>
        <begin position="170"/>
        <end position="180"/>
    </location>
</feature>
<dbReference type="SUPFAM" id="SSF49503">
    <property type="entry name" value="Cupredoxins"/>
    <property type="match status" value="1"/>
</dbReference>
<organism evidence="3 4">
    <name type="scientific">Chara braunii</name>
    <name type="common">Braun's stonewort</name>
    <dbReference type="NCBI Taxonomy" id="69332"/>
    <lineage>
        <taxon>Eukaryota</taxon>
        <taxon>Viridiplantae</taxon>
        <taxon>Streptophyta</taxon>
        <taxon>Charophyceae</taxon>
        <taxon>Charales</taxon>
        <taxon>Characeae</taxon>
        <taxon>Chara</taxon>
    </lineage>
</organism>
<proteinExistence type="predicted"/>
<evidence type="ECO:0000313" key="3">
    <source>
        <dbReference type="EMBL" id="GBG71598.1"/>
    </source>
</evidence>
<feature type="compositionally biased region" description="Gly residues" evidence="1">
    <location>
        <begin position="267"/>
        <end position="276"/>
    </location>
</feature>
<dbReference type="Gene3D" id="2.60.40.420">
    <property type="entry name" value="Cupredoxins - blue copper proteins"/>
    <property type="match status" value="1"/>
</dbReference>
<evidence type="ECO:0000313" key="4">
    <source>
        <dbReference type="Proteomes" id="UP000265515"/>
    </source>
</evidence>
<evidence type="ECO:0000259" key="2">
    <source>
        <dbReference type="PROSITE" id="PS51485"/>
    </source>
</evidence>
<feature type="domain" description="Phytocyanin" evidence="2">
    <location>
        <begin position="65"/>
        <end position="169"/>
    </location>
</feature>
<gene>
    <name evidence="3" type="ORF">CBR_g9014</name>
</gene>
<dbReference type="GO" id="GO:0009055">
    <property type="term" value="F:electron transfer activity"/>
    <property type="evidence" value="ECO:0007669"/>
    <property type="project" value="InterPro"/>
</dbReference>
<feature type="compositionally biased region" description="Basic and acidic residues" evidence="1">
    <location>
        <begin position="202"/>
        <end position="214"/>
    </location>
</feature>
<dbReference type="OrthoDB" id="1851979at2759"/>
<keyword evidence="4" id="KW-1185">Reference proteome</keyword>